<accession>A0A2K9HCA8</accession>
<proteinExistence type="predicted"/>
<name>A0A2K9HCA8_9BACT</name>
<dbReference type="OrthoDB" id="1164152at2"/>
<dbReference type="Proteomes" id="UP000198427">
    <property type="component" value="Unassembled WGS sequence"/>
</dbReference>
<protein>
    <submittedName>
        <fullName evidence="1">Uncharacterized protein</fullName>
    </submittedName>
</protein>
<comment type="caution">
    <text evidence="1">The sequence shown here is derived from an EMBL/GenBank/DDBJ whole genome shotgun (WGS) entry which is preliminary data.</text>
</comment>
<dbReference type="RefSeq" id="WP_089365925.1">
    <property type="nucleotide sequence ID" value="NZ_CP023864.1"/>
</dbReference>
<gene>
    <name evidence="1" type="ORF">SAMN06265364_11018</name>
</gene>
<evidence type="ECO:0000313" key="1">
    <source>
        <dbReference type="EMBL" id="SNR77783.1"/>
    </source>
</evidence>
<dbReference type="CDD" id="cd13120">
    <property type="entry name" value="BF2867_like_N"/>
    <property type="match status" value="1"/>
</dbReference>
<dbReference type="GeneID" id="94030263"/>
<organism evidence="1 2">
    <name type="scientific">Prevotella jejuni</name>
    <dbReference type="NCBI Taxonomy" id="1177574"/>
    <lineage>
        <taxon>Bacteria</taxon>
        <taxon>Pseudomonadati</taxon>
        <taxon>Bacteroidota</taxon>
        <taxon>Bacteroidia</taxon>
        <taxon>Bacteroidales</taxon>
        <taxon>Prevotellaceae</taxon>
        <taxon>Prevotella</taxon>
    </lineage>
</organism>
<dbReference type="PROSITE" id="PS51257">
    <property type="entry name" value="PROKAR_LIPOPROTEIN"/>
    <property type="match status" value="1"/>
</dbReference>
<dbReference type="KEGG" id="pje:CRM71_12955"/>
<dbReference type="AlphaFoldDB" id="A0A2K9HCA8"/>
<dbReference type="EMBL" id="FZNZ01000010">
    <property type="protein sequence ID" value="SNR77783.1"/>
    <property type="molecule type" value="Genomic_DNA"/>
</dbReference>
<evidence type="ECO:0000313" key="2">
    <source>
        <dbReference type="Proteomes" id="UP000198427"/>
    </source>
</evidence>
<sequence>MKKIFFYHALSALFVGGMTLSAVSCADDDLGENTNNGDKGAVVQFNVGDAQEEALTHGGAMTRGAITPNLTNKDLDSHKLDVQGNGNLNVCLIETTVEGVNPVKTEPSTRANITTMSNLGNFSSTGLRSNNENTIGSSWFAEKTTAKDGTITPSIPWSWLQRYARFYAVYPETTDRNNKITVSSQPTATSAPIIEFEVNPDVAQQVDLMTACTGKVTYATQYQAPRSDLKFHHALTAIRFAVGQDLSFNKTIKKISINNVLTKSKYKLPYEPGDNTAGWDNTAFPNERHTVTLDGLNYKTNENPNSIIRNQTTYKNADERDLTKLNDGYTFYMIPQKLDGNNVTADIYFTDNTTIHVTLKGSWAAGTTRTYKLSDKNSNWEYVLTADGPSAAGFSDTQTDAFTIHSYRHANGSQNVPIPWEVVGYSEDNGNTWTTNKPSWLRSLSKERSNGSVVPEQGTATLIPAQTINLLDARNKELQTASPLGTATAPYNLSNKTGGAAVENTANCYVISAPGYYKIPLVYGNAIKDGATNSSAYKMTVQGNSNTLAELRDQDGNPITNPWIEKTNNGANKTIDKAWVLWSDESNLIKVDGNGLERASDGNLYIKFEVTKENIKSGNAVIAVRRTYQTQERVQQRRGRRTEWVTVTTTHYQTLWSWHLWFAPKNALDKIAVTNKQGNTYKFTNEALGWKPTAWQGTPYQSPRTIKVKVKQTIGKKKEAVITITQLPGTSSRTGYTTQYQWGRKDAFPGKSGQPAQGTINWNAGSDMYIQTILQNPQNYYTAGYNGDGSLNANTAFATYYTSYNLWSMNNTAVYAENTANSKPVVKTIYDPCPVGFSVPANDAFTGFTQTGLNGGTMNVNGTGNTQTYKNNFGHNFWTNNDKTETIFFPAAGFREATDGGTLSRYGEFGDYWTATPNTDHNGCVMGFDVNSVHPLYRNTRTYGFAVRPVAEE</sequence>
<keyword evidence="2" id="KW-1185">Reference proteome</keyword>
<reference evidence="1 2" key="1">
    <citation type="submission" date="2017-06" db="EMBL/GenBank/DDBJ databases">
        <authorList>
            <person name="Varghese N."/>
            <person name="Submissions S."/>
        </authorList>
    </citation>
    <scope>NUCLEOTIDE SEQUENCE [LARGE SCALE GENOMIC DNA]</scope>
    <source>
        <strain evidence="1 2">DSM 26989</strain>
    </source>
</reference>